<dbReference type="InterPro" id="IPR008207">
    <property type="entry name" value="Sig_transdc_His_kin_Hpt_dom"/>
</dbReference>
<dbReference type="Gene3D" id="1.20.120.160">
    <property type="entry name" value="HPT domain"/>
    <property type="match status" value="1"/>
</dbReference>
<dbReference type="GO" id="GO:0004672">
    <property type="term" value="F:protein kinase activity"/>
    <property type="evidence" value="ECO:0007669"/>
    <property type="project" value="UniProtKB-ARBA"/>
</dbReference>
<feature type="compositionally biased region" description="Polar residues" evidence="2">
    <location>
        <begin position="67"/>
        <end position="76"/>
    </location>
</feature>
<dbReference type="PROSITE" id="PS50894">
    <property type="entry name" value="HPT"/>
    <property type="match status" value="1"/>
</dbReference>
<dbReference type="InterPro" id="IPR036641">
    <property type="entry name" value="HPT_dom_sf"/>
</dbReference>
<evidence type="ECO:0000256" key="1">
    <source>
        <dbReference type="PROSITE-ProRule" id="PRU00110"/>
    </source>
</evidence>
<evidence type="ECO:0000259" key="3">
    <source>
        <dbReference type="PROSITE" id="PS50894"/>
    </source>
</evidence>
<feature type="domain" description="HPt" evidence="3">
    <location>
        <begin position="38"/>
        <end position="133"/>
    </location>
</feature>
<dbReference type="SUPFAM" id="SSF47226">
    <property type="entry name" value="Histidine-containing phosphotransfer domain, HPT domain"/>
    <property type="match status" value="1"/>
</dbReference>
<dbReference type="EMBL" id="SJPZ01000001">
    <property type="protein sequence ID" value="TWU67134.1"/>
    <property type="molecule type" value="Genomic_DNA"/>
</dbReference>
<protein>
    <submittedName>
        <fullName evidence="4">Hpt domain protein</fullName>
    </submittedName>
</protein>
<gene>
    <name evidence="4" type="ORF">V7x_27070</name>
</gene>
<name>A0A5C6FXR9_9PLAN</name>
<reference evidence="4 5" key="1">
    <citation type="submission" date="2019-02" db="EMBL/GenBank/DDBJ databases">
        <title>Deep-cultivation of Planctomycetes and their phenomic and genomic characterization uncovers novel biology.</title>
        <authorList>
            <person name="Wiegand S."/>
            <person name="Jogler M."/>
            <person name="Boedeker C."/>
            <person name="Pinto D."/>
            <person name="Vollmers J."/>
            <person name="Rivas-Marin E."/>
            <person name="Kohn T."/>
            <person name="Peeters S.H."/>
            <person name="Heuer A."/>
            <person name="Rast P."/>
            <person name="Oberbeckmann S."/>
            <person name="Bunk B."/>
            <person name="Jeske O."/>
            <person name="Meyerdierks A."/>
            <person name="Storesund J.E."/>
            <person name="Kallscheuer N."/>
            <person name="Luecker S."/>
            <person name="Lage O.M."/>
            <person name="Pohl T."/>
            <person name="Merkel B.J."/>
            <person name="Hornburger P."/>
            <person name="Mueller R.-W."/>
            <person name="Bruemmer F."/>
            <person name="Labrenz M."/>
            <person name="Spormann A.M."/>
            <person name="Op Den Camp H."/>
            <person name="Overmann J."/>
            <person name="Amann R."/>
            <person name="Jetten M.S.M."/>
            <person name="Mascher T."/>
            <person name="Medema M.H."/>
            <person name="Devos D.P."/>
            <person name="Kaster A.-K."/>
            <person name="Ovreas L."/>
            <person name="Rohde M."/>
            <person name="Galperin M.Y."/>
            <person name="Jogler C."/>
        </authorList>
    </citation>
    <scope>NUCLEOTIDE SEQUENCE [LARGE SCALE GENOMIC DNA]</scope>
    <source>
        <strain evidence="4 5">V7</strain>
    </source>
</reference>
<evidence type="ECO:0000313" key="4">
    <source>
        <dbReference type="EMBL" id="TWU67134.1"/>
    </source>
</evidence>
<evidence type="ECO:0000256" key="2">
    <source>
        <dbReference type="SAM" id="MobiDB-lite"/>
    </source>
</evidence>
<dbReference type="GO" id="GO:0000160">
    <property type="term" value="P:phosphorelay signal transduction system"/>
    <property type="evidence" value="ECO:0007669"/>
    <property type="project" value="InterPro"/>
</dbReference>
<sequence>MPSPTIDEEKLFITTQGFRLNETQRKRFSDALVRVGDDEEILCELAAIAYEDGQPLLQQLDQAISHQDMEQASRSGHSLKGTLSGFETGHPTTLLQPIIDAARREDPNEASVLFTKAKPQLQSLLKEIHSISG</sequence>
<keyword evidence="1" id="KW-0597">Phosphoprotein</keyword>
<dbReference type="AlphaFoldDB" id="A0A5C6FXR9"/>
<dbReference type="Pfam" id="PF01627">
    <property type="entry name" value="Hpt"/>
    <property type="match status" value="1"/>
</dbReference>
<dbReference type="Proteomes" id="UP000316476">
    <property type="component" value="Unassembled WGS sequence"/>
</dbReference>
<organism evidence="4 5">
    <name type="scientific">Crateriforma conspicua</name>
    <dbReference type="NCBI Taxonomy" id="2527996"/>
    <lineage>
        <taxon>Bacteria</taxon>
        <taxon>Pseudomonadati</taxon>
        <taxon>Planctomycetota</taxon>
        <taxon>Planctomycetia</taxon>
        <taxon>Planctomycetales</taxon>
        <taxon>Planctomycetaceae</taxon>
        <taxon>Crateriforma</taxon>
    </lineage>
</organism>
<evidence type="ECO:0000313" key="5">
    <source>
        <dbReference type="Proteomes" id="UP000316476"/>
    </source>
</evidence>
<accession>A0A5C6FXR9</accession>
<proteinExistence type="predicted"/>
<feature type="modified residue" description="Phosphohistidine" evidence="1">
    <location>
        <position position="77"/>
    </location>
</feature>
<feature type="region of interest" description="Disordered" evidence="2">
    <location>
        <begin position="67"/>
        <end position="90"/>
    </location>
</feature>
<comment type="caution">
    <text evidence="4">The sequence shown here is derived from an EMBL/GenBank/DDBJ whole genome shotgun (WGS) entry which is preliminary data.</text>
</comment>